<dbReference type="RefSeq" id="WP_120784220.1">
    <property type="nucleotide sequence ID" value="NZ_CP032626.1"/>
</dbReference>
<dbReference type="KEGG" id="abom:D7I45_02710"/>
<gene>
    <name evidence="2" type="ORF">D7I45_02710</name>
</gene>
<organism evidence="2 3">
    <name type="scientific">Apilactobacillus bombintestini</name>
    <dbReference type="NCBI Taxonomy" id="2419772"/>
    <lineage>
        <taxon>Bacteria</taxon>
        <taxon>Bacillati</taxon>
        <taxon>Bacillota</taxon>
        <taxon>Bacilli</taxon>
        <taxon>Lactobacillales</taxon>
        <taxon>Lactobacillaceae</taxon>
        <taxon>Apilactobacillus</taxon>
    </lineage>
</organism>
<evidence type="ECO:0000313" key="3">
    <source>
        <dbReference type="Proteomes" id="UP000272003"/>
    </source>
</evidence>
<sequence>MSLLWEILIGFILAIFIYNVVHHFFITRPADLGYEASTKILDRIVKKQIDRKKAHLIKRRDLSEVWERNIYVYEYIIEYADDIYSNQSFINDLKNNINKLNEGKEYNHKIVVTDSFVLHNKIHVDLAYLLNSATYEYVLDMRKVNNIK</sequence>
<dbReference type="Proteomes" id="UP000272003">
    <property type="component" value="Chromosome"/>
</dbReference>
<protein>
    <submittedName>
        <fullName evidence="2">Uncharacterized protein</fullName>
    </submittedName>
</protein>
<dbReference type="AlphaFoldDB" id="A0A387AP42"/>
<keyword evidence="3" id="KW-1185">Reference proteome</keyword>
<proteinExistence type="predicted"/>
<keyword evidence="1" id="KW-0472">Membrane</keyword>
<keyword evidence="1" id="KW-1133">Transmembrane helix</keyword>
<feature type="transmembrane region" description="Helical" evidence="1">
    <location>
        <begin position="7"/>
        <end position="26"/>
    </location>
</feature>
<name>A0A387AP42_9LACO</name>
<accession>A0A387AP42</accession>
<evidence type="ECO:0000313" key="2">
    <source>
        <dbReference type="EMBL" id="AYF92452.1"/>
    </source>
</evidence>
<dbReference type="EMBL" id="CP032626">
    <property type="protein sequence ID" value="AYF92452.1"/>
    <property type="molecule type" value="Genomic_DNA"/>
</dbReference>
<evidence type="ECO:0000256" key="1">
    <source>
        <dbReference type="SAM" id="Phobius"/>
    </source>
</evidence>
<dbReference type="OrthoDB" id="2146119at2"/>
<keyword evidence="1" id="KW-0812">Transmembrane</keyword>
<reference evidence="2 3" key="1">
    <citation type="submission" date="2018-09" db="EMBL/GenBank/DDBJ databases">
        <title>Genome sequencing of strain BHWM-4.</title>
        <authorList>
            <person name="Heo J."/>
            <person name="Kim S.-J."/>
            <person name="Kwon S.-W."/>
        </authorList>
    </citation>
    <scope>NUCLEOTIDE SEQUENCE [LARGE SCALE GENOMIC DNA]</scope>
    <source>
        <strain evidence="2 3">BHWM-4</strain>
    </source>
</reference>